<dbReference type="STRING" id="3659.A0A0A0KRW7"/>
<organism evidence="6 7">
    <name type="scientific">Cucumis sativus</name>
    <name type="common">Cucumber</name>
    <dbReference type="NCBI Taxonomy" id="3659"/>
    <lineage>
        <taxon>Eukaryota</taxon>
        <taxon>Viridiplantae</taxon>
        <taxon>Streptophyta</taxon>
        <taxon>Embryophyta</taxon>
        <taxon>Tracheophyta</taxon>
        <taxon>Spermatophyta</taxon>
        <taxon>Magnoliopsida</taxon>
        <taxon>eudicotyledons</taxon>
        <taxon>Gunneridae</taxon>
        <taxon>Pentapetalae</taxon>
        <taxon>rosids</taxon>
        <taxon>fabids</taxon>
        <taxon>Cucurbitales</taxon>
        <taxon>Cucurbitaceae</taxon>
        <taxon>Benincaseae</taxon>
        <taxon>Cucumis</taxon>
    </lineage>
</organism>
<accession>A0A0A0KRW7</accession>
<evidence type="ECO:0000313" key="6">
    <source>
        <dbReference type="EMBL" id="KGN50446.1"/>
    </source>
</evidence>
<feature type="transmembrane region" description="Helical" evidence="4">
    <location>
        <begin position="64"/>
        <end position="84"/>
    </location>
</feature>
<dbReference type="PANTHER" id="PTHR31060:SF31">
    <property type="entry name" value="BTB_POZ DOMAIN PROTEIN"/>
    <property type="match status" value="1"/>
</dbReference>
<reference evidence="6 7" key="2">
    <citation type="journal article" date="2009" name="PLoS ONE">
        <title>An integrated genetic and cytogenetic map of the cucumber genome.</title>
        <authorList>
            <person name="Ren Y."/>
            <person name="Zhang Z."/>
            <person name="Liu J."/>
            <person name="Staub J.E."/>
            <person name="Han Y."/>
            <person name="Cheng Z."/>
            <person name="Li X."/>
            <person name="Lu J."/>
            <person name="Miao H."/>
            <person name="Kang H."/>
            <person name="Xie B."/>
            <person name="Gu X."/>
            <person name="Wang X."/>
            <person name="Du Y."/>
            <person name="Jin W."/>
            <person name="Huang S."/>
        </authorList>
    </citation>
    <scope>NUCLEOTIDE SEQUENCE [LARGE SCALE GENOMIC DNA]</scope>
    <source>
        <strain evidence="7">cv. 9930</strain>
    </source>
</reference>
<keyword evidence="4" id="KW-1133">Transmembrane helix</keyword>
<dbReference type="Proteomes" id="UP000029981">
    <property type="component" value="Chromosome 5"/>
</dbReference>
<keyword evidence="3" id="KW-0833">Ubl conjugation pathway</keyword>
<dbReference type="GO" id="GO:0005811">
    <property type="term" value="C:lipid droplet"/>
    <property type="evidence" value="ECO:0007669"/>
    <property type="project" value="EnsemblPlants"/>
</dbReference>
<dbReference type="OrthoDB" id="778222at2759"/>
<evidence type="ECO:0000256" key="2">
    <source>
        <dbReference type="ARBA" id="ARBA00004906"/>
    </source>
</evidence>
<keyword evidence="7" id="KW-1185">Reference proteome</keyword>
<dbReference type="UniPathway" id="UPA00143"/>
<dbReference type="eggNOG" id="ENOG502QSSC">
    <property type="taxonomic scope" value="Eukaryota"/>
</dbReference>
<dbReference type="InterPro" id="IPR038920">
    <property type="entry name" value="At3g05675-like"/>
</dbReference>
<evidence type="ECO:0000256" key="4">
    <source>
        <dbReference type="SAM" id="Phobius"/>
    </source>
</evidence>
<evidence type="ECO:0000313" key="7">
    <source>
        <dbReference type="Proteomes" id="UP000029981"/>
    </source>
</evidence>
<proteinExistence type="predicted"/>
<dbReference type="Pfam" id="PF25553">
    <property type="entry name" value="BTB-POZ_ANK-like"/>
    <property type="match status" value="1"/>
</dbReference>
<reference evidence="6 7" key="3">
    <citation type="journal article" date="2010" name="BMC Genomics">
        <title>Transcriptome sequencing and comparative analysis of cucumber flowers with different sex types.</title>
        <authorList>
            <person name="Guo S."/>
            <person name="Zheng Y."/>
            <person name="Joung J.G."/>
            <person name="Liu S."/>
            <person name="Zhang Z."/>
            <person name="Crasta O.R."/>
            <person name="Sobral B.W."/>
            <person name="Xu Y."/>
            <person name="Huang S."/>
            <person name="Fei Z."/>
        </authorList>
    </citation>
    <scope>NUCLEOTIDE SEQUENCE [LARGE SCALE GENOMIC DNA]</scope>
    <source>
        <strain evidence="7">cv. 9930</strain>
    </source>
</reference>
<dbReference type="InterPro" id="IPR058039">
    <property type="entry name" value="At3g05675-like_ankyrin"/>
</dbReference>
<evidence type="ECO:0000256" key="3">
    <source>
        <dbReference type="ARBA" id="ARBA00022786"/>
    </source>
</evidence>
<dbReference type="AlphaFoldDB" id="A0A0A0KRW7"/>
<feature type="domain" description="At3g05675-like ankyrin-like" evidence="5">
    <location>
        <begin position="305"/>
        <end position="451"/>
    </location>
</feature>
<evidence type="ECO:0000259" key="5">
    <source>
        <dbReference type="Pfam" id="PF25553"/>
    </source>
</evidence>
<dbReference type="PANTHER" id="PTHR31060">
    <property type="entry name" value="OSJNBA0011J08.25 PROTEIN-RELATED"/>
    <property type="match status" value="1"/>
</dbReference>
<comment type="pathway">
    <text evidence="2">Protein modification; protein ubiquitination.</text>
</comment>
<dbReference type="OMA" id="SASDWPN"/>
<keyword evidence="4" id="KW-0812">Transmembrane</keyword>
<keyword evidence="4" id="KW-0472">Membrane</keyword>
<gene>
    <name evidence="6" type="ORF">Csa_5G175700</name>
</gene>
<reference evidence="6 7" key="4">
    <citation type="journal article" date="2011" name="BMC Genomics">
        <title>RNA-Seq improves annotation of protein-coding genes in the cucumber genome.</title>
        <authorList>
            <person name="Li Z."/>
            <person name="Zhang Z."/>
            <person name="Yan P."/>
            <person name="Huang S."/>
            <person name="Fei Z."/>
            <person name="Lin K."/>
        </authorList>
    </citation>
    <scope>NUCLEOTIDE SEQUENCE [LARGE SCALE GENOMIC DNA]</scope>
    <source>
        <strain evidence="7">cv. 9930</strain>
    </source>
</reference>
<dbReference type="Gramene" id="KGN50446">
    <property type="protein sequence ID" value="KGN50446"/>
    <property type="gene ID" value="Csa_5G175700"/>
</dbReference>
<dbReference type="GO" id="GO:0016567">
    <property type="term" value="P:protein ubiquitination"/>
    <property type="evidence" value="ECO:0007669"/>
    <property type="project" value="UniProtKB-UniPathway"/>
</dbReference>
<reference evidence="6 7" key="1">
    <citation type="journal article" date="2009" name="Nat. Genet.">
        <title>The genome of the cucumber, Cucumis sativus L.</title>
        <authorList>
            <person name="Huang S."/>
            <person name="Li R."/>
            <person name="Zhang Z."/>
            <person name="Li L."/>
            <person name="Gu X."/>
            <person name="Fan W."/>
            <person name="Lucas W.J."/>
            <person name="Wang X."/>
            <person name="Xie B."/>
            <person name="Ni P."/>
            <person name="Ren Y."/>
            <person name="Zhu H."/>
            <person name="Li J."/>
            <person name="Lin K."/>
            <person name="Jin W."/>
            <person name="Fei Z."/>
            <person name="Li G."/>
            <person name="Staub J."/>
            <person name="Kilian A."/>
            <person name="van der Vossen E.A."/>
            <person name="Wu Y."/>
            <person name="Guo J."/>
            <person name="He J."/>
            <person name="Jia Z."/>
            <person name="Ren Y."/>
            <person name="Tian G."/>
            <person name="Lu Y."/>
            <person name="Ruan J."/>
            <person name="Qian W."/>
            <person name="Wang M."/>
            <person name="Huang Q."/>
            <person name="Li B."/>
            <person name="Xuan Z."/>
            <person name="Cao J."/>
            <person name="Asan"/>
            <person name="Wu Z."/>
            <person name="Zhang J."/>
            <person name="Cai Q."/>
            <person name="Bai Y."/>
            <person name="Zhao B."/>
            <person name="Han Y."/>
            <person name="Li Y."/>
            <person name="Li X."/>
            <person name="Wang S."/>
            <person name="Shi Q."/>
            <person name="Liu S."/>
            <person name="Cho W.K."/>
            <person name="Kim J.Y."/>
            <person name="Xu Y."/>
            <person name="Heller-Uszynska K."/>
            <person name="Miao H."/>
            <person name="Cheng Z."/>
            <person name="Zhang S."/>
            <person name="Wu J."/>
            <person name="Yang Y."/>
            <person name="Kang H."/>
            <person name="Li M."/>
            <person name="Liang H."/>
            <person name="Ren X."/>
            <person name="Shi Z."/>
            <person name="Wen M."/>
            <person name="Jian M."/>
            <person name="Yang H."/>
            <person name="Zhang G."/>
            <person name="Yang Z."/>
            <person name="Chen R."/>
            <person name="Liu S."/>
            <person name="Li J."/>
            <person name="Ma L."/>
            <person name="Liu H."/>
            <person name="Zhou Y."/>
            <person name="Zhao J."/>
            <person name="Fang X."/>
            <person name="Li G."/>
            <person name="Fang L."/>
            <person name="Li Y."/>
            <person name="Liu D."/>
            <person name="Zheng H."/>
            <person name="Zhang Y."/>
            <person name="Qin N."/>
            <person name="Li Z."/>
            <person name="Yang G."/>
            <person name="Yang S."/>
            <person name="Bolund L."/>
            <person name="Kristiansen K."/>
            <person name="Zheng H."/>
            <person name="Li S."/>
            <person name="Zhang X."/>
            <person name="Yang H."/>
            <person name="Wang J."/>
            <person name="Sun R."/>
            <person name="Zhang B."/>
            <person name="Jiang S."/>
            <person name="Wang J."/>
            <person name="Du Y."/>
            <person name="Li S."/>
        </authorList>
    </citation>
    <scope>NUCLEOTIDE SEQUENCE [LARGE SCALE GENOMIC DNA]</scope>
    <source>
        <strain evidence="7">cv. 9930</strain>
    </source>
</reference>
<name>A0A0A0KRW7_CUCSA</name>
<dbReference type="EMBL" id="CM002926">
    <property type="protein sequence ID" value="KGN50446.1"/>
    <property type="molecule type" value="Genomic_DNA"/>
</dbReference>
<sequence>MAANGLDLTYAYRSRKPFSSTSSLLNSFFMSTVNVAANSLVSVASNAKNELSGRKWRPADHFRFMLMLTSWFTVWVLRIVMDWFPVALAPSRRLLTRFCGGGDADGSRSSAPLLLPAPSSESSLSTSSSSALGSSALASLSKLDLVPFETVDFGASSVKPLTRALSQILAILNEMPVSCQKYQFTMAMAEKIMEENARSGQIELLQVNRAALSAAFARTSSSLYDSLHRTREIEERTRAGTWPSRIIAALPFSAYVTPYIKFLDLAVSAVGAIVPKAEPLNGRRSDRGIVEGEYGGEVVVVEKLGQELVWMVEKLREYGAADEAMVQWSFAGGLASASVTCNPRIQWCFVKISAMLFQELMRSKEMEETVRPEVKFRMLSLWLPLLCHARNGFTFPALMRFEKDETERAVNHIIGTLSPIDQEVILTNWLHDYAISPSEWPNLQPSYDRWCNSTRLLAA</sequence>
<dbReference type="KEGG" id="csv:101206051"/>
<protein>
    <recommendedName>
        <fullName evidence="5">At3g05675-like ankyrin-like domain-containing protein</fullName>
    </recommendedName>
</protein>
<evidence type="ECO:0000256" key="1">
    <source>
        <dbReference type="ARBA" id="ARBA00002668"/>
    </source>
</evidence>
<comment type="function">
    <text evidence="1">May act as a substrate-specific adapter of an E3 ubiquitin-protein ligase complex (CUL3-RBX1-BTB) which mediates the ubiquitination and subsequent proteasomal degradation of target proteins.</text>
</comment>